<evidence type="ECO:0000313" key="1">
    <source>
        <dbReference type="EMBL" id="NRN67822.1"/>
    </source>
</evidence>
<name>A0ABX2F986_9PSEU</name>
<dbReference type="EMBL" id="JAAATY010000016">
    <property type="protein sequence ID" value="NRN67822.1"/>
    <property type="molecule type" value="Genomic_DNA"/>
</dbReference>
<keyword evidence="2" id="KW-1185">Reference proteome</keyword>
<proteinExistence type="predicted"/>
<dbReference type="RefSeq" id="WP_173136201.1">
    <property type="nucleotide sequence ID" value="NZ_CBCSGW010000054.1"/>
</dbReference>
<protein>
    <submittedName>
        <fullName evidence="1">Ribulose bisphosphate carboxylase large chain</fullName>
    </submittedName>
</protein>
<gene>
    <name evidence="1" type="ORF">GC106_50620</name>
</gene>
<dbReference type="Proteomes" id="UP000763557">
    <property type="component" value="Unassembled WGS sequence"/>
</dbReference>
<accession>A0ABX2F986</accession>
<comment type="caution">
    <text evidence="1">The sequence shown here is derived from an EMBL/GenBank/DDBJ whole genome shotgun (WGS) entry which is preliminary data.</text>
</comment>
<evidence type="ECO:0000313" key="2">
    <source>
        <dbReference type="Proteomes" id="UP000763557"/>
    </source>
</evidence>
<organism evidence="1 2">
    <name type="scientific">Kibdelosporangium persicum</name>
    <dbReference type="NCBI Taxonomy" id="2698649"/>
    <lineage>
        <taxon>Bacteria</taxon>
        <taxon>Bacillati</taxon>
        <taxon>Actinomycetota</taxon>
        <taxon>Actinomycetes</taxon>
        <taxon>Pseudonocardiales</taxon>
        <taxon>Pseudonocardiaceae</taxon>
        <taxon>Kibdelosporangium</taxon>
    </lineage>
</organism>
<sequence length="164" mass="17952">MALNIPGPRTVFGWAVQTVTTVVSIPGRVFNLLTAAEQAVRRANELVERTDTVITSAEAAVEHARVVAIAAEDVVRATKPMVQFAAEMSAHEVEAAIKLVDELPRLAEHLVEDIMPILGTLDRVGPDIHELLDVAKDVRQAVLGIPGFNYLRRRGEEKDREIEG</sequence>
<reference evidence="1 2" key="1">
    <citation type="submission" date="2020-01" db="EMBL/GenBank/DDBJ databases">
        <title>Kibdelosporangium persica a novel Actinomycetes from a hot desert in Iran.</title>
        <authorList>
            <person name="Safaei N."/>
            <person name="Zaburannyi N."/>
            <person name="Mueller R."/>
            <person name="Wink J."/>
        </authorList>
    </citation>
    <scope>NUCLEOTIDE SEQUENCE [LARGE SCALE GENOMIC DNA]</scope>
    <source>
        <strain evidence="1 2">4NS15</strain>
    </source>
</reference>